<dbReference type="SMART" id="SM00028">
    <property type="entry name" value="TPR"/>
    <property type="match status" value="9"/>
</dbReference>
<proteinExistence type="predicted"/>
<keyword evidence="3" id="KW-1185">Reference proteome</keyword>
<comment type="caution">
    <text evidence="2">The sequence shown here is derived from an EMBL/GenBank/DDBJ whole genome shotgun (WGS) entry which is preliminary data.</text>
</comment>
<dbReference type="PANTHER" id="PTHR19959">
    <property type="entry name" value="KINESIN LIGHT CHAIN"/>
    <property type="match status" value="1"/>
</dbReference>
<dbReference type="InterPro" id="IPR027417">
    <property type="entry name" value="P-loop_NTPase"/>
</dbReference>
<sequence>MTAADGAVQHVTATGGFAYGVIGADIHVLGDGAPLYLLRRWSPPTPPPDAWLREVPSRLLHARSAVVGFTSRADELDRLRAWRDADGDLAAHWLHGPGGAGKTRLADRLAAESDAAGWLVVTATHGPGAVAVAPGSQDLRVDGKAGVLLVVDYADQWPQTHLRWLLSNALFAQPGTRTRLLLIARTDTAWPAVRGALVALRSRTSSSALTTLPPADRTTMFTAARDAFAPYYDLIDPADVRQPPDLDGNPEFGLTLAVHMTALVAVDAHAASRTPPADLAGTTAYLLDREHLHWHLMHERRDGYRTTPEAMHRVVFTATLTGAQPLAAAERVVADRLDLPDDAVGDHAACYPPEDGAALEPLYPDRLAEDFLALTLPGHDADHPAAPWAAETARAVLARVPTSREPADWTPRAVTFLAAAAHRWPHVAETLLLPLLRRDPHLAVAAGSGALGVVATIPGIDQTTLTGIIERFPAAVDPDLAAGVAAVANVHIGRRLVEETDLATKAVLYGALGSRLLAADRFDEALAAFTECVALRRELHAADPDAHAGTLAAGVDNLGIAMASLGRRDEAVRLGEEAVAAHRALFAVDPERFAVALSRSLGNLASHYTAVGRVREAEAVSDEAIALPRDPDESPDESVALLRVHGTRLRDKGEWAAAVAVFEERVALLRELVEANRLVHTPDLAIALGDLGTALADADRHPAALESTVEAVALFRGVATEDNSTQRVHLAVTLTHLADRLATAQRPQEAVDAAEEAVAIFRVEAERNPTAHAVSLAEARAALAVAQARAGRRADAVRTAGEAVAGLRGPAATYPDRFEPRLAIALGNHATDLATAGRPAEALAVAAEVVALRRRLAARDPERETAGLAAALSDLGARLTENGRPTDAVTAAAEAVELSRALLDAGELAGTRRLDKALTAHGLALVDAGRPAEAVAALTESVRLCRSLVEADTADSAGSLATALVNLSLALAASGRSTEALATGVDAIAALRPLAAAVPEVFRPHLARALANHGELLAELDRVPEAVTVLRESLARYRDLAAVEEGFEFDVAHGSARLGAVLYRQGEHTEAATILKDAVVRHRALAAAEPAAFTLPLARTLRLSALATARAGGDRDAALREAEESLALLRSLSASPDDIADALELIELLPIIPAPPRPDPELARTREVLRRSHTASRWLGLRLLVPAALYTAVGVFTAVRGAVPVTIATALVVAVAVLSALMFALRSDYATVPFSVFAVCTDTKSAVLLLGIAAITWFDRIVTDPGLWITFAAALIVATLSAVWARISVESVIGRVG</sequence>
<keyword evidence="1" id="KW-0812">Transmembrane</keyword>
<feature type="transmembrane region" description="Helical" evidence="1">
    <location>
        <begin position="1267"/>
        <end position="1285"/>
    </location>
</feature>
<dbReference type="RefSeq" id="WP_104481470.1">
    <property type="nucleotide sequence ID" value="NZ_CP154825.1"/>
</dbReference>
<dbReference type="PANTHER" id="PTHR19959:SF119">
    <property type="entry name" value="FUNGAL LIPASE-LIKE DOMAIN-CONTAINING PROTEIN"/>
    <property type="match status" value="1"/>
</dbReference>
<feature type="transmembrane region" description="Helical" evidence="1">
    <location>
        <begin position="1232"/>
        <end position="1255"/>
    </location>
</feature>
<keyword evidence="1" id="KW-0472">Membrane</keyword>
<evidence type="ECO:0000313" key="3">
    <source>
        <dbReference type="Proteomes" id="UP000239203"/>
    </source>
</evidence>
<dbReference type="Pfam" id="PF13374">
    <property type="entry name" value="TPR_10"/>
    <property type="match status" value="4"/>
</dbReference>
<dbReference type="SUPFAM" id="SSF52540">
    <property type="entry name" value="P-loop containing nucleoside triphosphate hydrolases"/>
    <property type="match status" value="1"/>
</dbReference>
<evidence type="ECO:0000313" key="2">
    <source>
        <dbReference type="EMBL" id="PPK65037.1"/>
    </source>
</evidence>
<feature type="transmembrane region" description="Helical" evidence="1">
    <location>
        <begin position="1205"/>
        <end position="1225"/>
    </location>
</feature>
<name>A0A2S6GIK1_9PSEU</name>
<dbReference type="Gene3D" id="1.25.40.10">
    <property type="entry name" value="Tetratricopeptide repeat domain"/>
    <property type="match status" value="4"/>
</dbReference>
<dbReference type="EMBL" id="PTIX01000016">
    <property type="protein sequence ID" value="PPK65037.1"/>
    <property type="molecule type" value="Genomic_DNA"/>
</dbReference>
<reference evidence="2 3" key="1">
    <citation type="submission" date="2018-02" db="EMBL/GenBank/DDBJ databases">
        <title>Genomic Encyclopedia of Archaeal and Bacterial Type Strains, Phase II (KMG-II): from individual species to whole genera.</title>
        <authorList>
            <person name="Goeker M."/>
        </authorList>
    </citation>
    <scope>NUCLEOTIDE SEQUENCE [LARGE SCALE GENOMIC DNA]</scope>
    <source>
        <strain evidence="2 3">YU 961-1</strain>
    </source>
</reference>
<accession>A0A2S6GIK1</accession>
<dbReference type="Proteomes" id="UP000239203">
    <property type="component" value="Unassembled WGS sequence"/>
</dbReference>
<dbReference type="OrthoDB" id="8550139at2"/>
<dbReference type="SUPFAM" id="SSF48452">
    <property type="entry name" value="TPR-like"/>
    <property type="match status" value="3"/>
</dbReference>
<dbReference type="InterPro" id="IPR019734">
    <property type="entry name" value="TPR_rpt"/>
</dbReference>
<evidence type="ECO:0000256" key="1">
    <source>
        <dbReference type="SAM" id="Phobius"/>
    </source>
</evidence>
<protein>
    <submittedName>
        <fullName evidence="2">Tetratricopeptide repeat protein</fullName>
    </submittedName>
</protein>
<dbReference type="InterPro" id="IPR011990">
    <property type="entry name" value="TPR-like_helical_dom_sf"/>
</dbReference>
<gene>
    <name evidence="2" type="ORF">CLV40_11680</name>
</gene>
<keyword evidence="1" id="KW-1133">Transmembrane helix</keyword>
<organism evidence="2 3">
    <name type="scientific">Actinokineospora auranticolor</name>
    <dbReference type="NCBI Taxonomy" id="155976"/>
    <lineage>
        <taxon>Bacteria</taxon>
        <taxon>Bacillati</taxon>
        <taxon>Actinomycetota</taxon>
        <taxon>Actinomycetes</taxon>
        <taxon>Pseudonocardiales</taxon>
        <taxon>Pseudonocardiaceae</taxon>
        <taxon>Actinokineospora</taxon>
    </lineage>
</organism>